<dbReference type="AlphaFoldDB" id="A0AAC8YN11"/>
<dbReference type="InterPro" id="IPR029062">
    <property type="entry name" value="Class_I_gatase-like"/>
</dbReference>
<dbReference type="SUPFAM" id="SSF52317">
    <property type="entry name" value="Class I glutamine amidotransferase-like"/>
    <property type="match status" value="1"/>
</dbReference>
<dbReference type="Gene3D" id="3.40.50.880">
    <property type="match status" value="1"/>
</dbReference>
<dbReference type="EMBL" id="CP015005">
    <property type="protein sequence ID" value="AMS40446.1"/>
    <property type="molecule type" value="Genomic_DNA"/>
</dbReference>
<dbReference type="RefSeq" id="WP_067957094.1">
    <property type="nucleotide sequence ID" value="NZ_CP015005.1"/>
</dbReference>
<proteinExistence type="predicted"/>
<reference evidence="3 5" key="2">
    <citation type="submission" date="2020-08" db="EMBL/GenBank/DDBJ databases">
        <title>Genomic Encyclopedia of Type Strains, Phase IV (KMG-IV): sequencing the most valuable type-strain genomes for metagenomic binning, comparative biology and taxonomic classification.</title>
        <authorList>
            <person name="Goeker M."/>
        </authorList>
    </citation>
    <scope>NUCLEOTIDE SEQUENCE [LARGE SCALE GENOMIC DNA]</scope>
    <source>
        <strain evidence="3 5">DSM 10368</strain>
    </source>
</reference>
<keyword evidence="3" id="KW-0378">Hydrolase</keyword>
<organism evidence="2 4">
    <name type="scientific">Aminobacter aminovorans</name>
    <name type="common">Chelatobacter heintzii</name>
    <dbReference type="NCBI Taxonomy" id="83263"/>
    <lineage>
        <taxon>Bacteria</taxon>
        <taxon>Pseudomonadati</taxon>
        <taxon>Pseudomonadota</taxon>
        <taxon>Alphaproteobacteria</taxon>
        <taxon>Hyphomicrobiales</taxon>
        <taxon>Phyllobacteriaceae</taxon>
        <taxon>Aminobacter</taxon>
    </lineage>
</organism>
<name>A0AAC8YN11_AMIAI</name>
<dbReference type="GO" id="GO:0008233">
    <property type="term" value="F:peptidase activity"/>
    <property type="evidence" value="ECO:0007669"/>
    <property type="project" value="UniProtKB-KW"/>
</dbReference>
<dbReference type="GO" id="GO:0006508">
    <property type="term" value="P:proteolysis"/>
    <property type="evidence" value="ECO:0007669"/>
    <property type="project" value="UniProtKB-KW"/>
</dbReference>
<dbReference type="EMBL" id="JACICB010000050">
    <property type="protein sequence ID" value="MBB3710318.1"/>
    <property type="molecule type" value="Genomic_DNA"/>
</dbReference>
<protein>
    <submittedName>
        <fullName evidence="3">Intracellular protease/amidase</fullName>
    </submittedName>
    <submittedName>
        <fullName evidence="2">ThiJ/PfpI domain-containing protein</fullName>
    </submittedName>
</protein>
<evidence type="ECO:0000313" key="5">
    <source>
        <dbReference type="Proteomes" id="UP000577697"/>
    </source>
</evidence>
<evidence type="ECO:0000313" key="2">
    <source>
        <dbReference type="EMBL" id="AMS40446.1"/>
    </source>
</evidence>
<accession>A0AAC8YN11</accession>
<dbReference type="Pfam" id="PF01965">
    <property type="entry name" value="DJ-1_PfpI"/>
    <property type="match status" value="1"/>
</dbReference>
<keyword evidence="3" id="KW-0645">Protease</keyword>
<keyword evidence="5" id="KW-1185">Reference proteome</keyword>
<dbReference type="InterPro" id="IPR002818">
    <property type="entry name" value="DJ-1/PfpI"/>
</dbReference>
<dbReference type="Proteomes" id="UP000577697">
    <property type="component" value="Unassembled WGS sequence"/>
</dbReference>
<dbReference type="Proteomes" id="UP000075755">
    <property type="component" value="Chromosome"/>
</dbReference>
<sequence>MTTAKTIGVLFIEGYADWEYGLLAASAAEWFGARAIAISPHEAPLTSIAGFSLSPTRGANPAENMDLDAVAVIGSDRWASKEAPDVSPLLKAVAGRGGVVGGICAGTLALARAGLFDGVSHTSNGRDWILGHEPAYAGAQDYQDVPHAVADSNIVSAPGSAPGTFAAAFLEMLYPELVGQIGEMRAMFAREHAGAAHGHGDGS</sequence>
<evidence type="ECO:0000313" key="3">
    <source>
        <dbReference type="EMBL" id="MBB3710318.1"/>
    </source>
</evidence>
<gene>
    <name evidence="2" type="ORF">AA2016_1514</name>
    <name evidence="3" type="ORF">FHS67_006682</name>
</gene>
<reference evidence="2 4" key="1">
    <citation type="submission" date="2016-03" db="EMBL/GenBank/DDBJ databases">
        <title>Complete genome of Aminobacter aminovorans KCTC 2477.</title>
        <authorList>
            <person name="Kim K.M."/>
        </authorList>
    </citation>
    <scope>NUCLEOTIDE SEQUENCE [LARGE SCALE GENOMIC DNA]</scope>
    <source>
        <strain evidence="2 4">KCTC 2477</strain>
    </source>
</reference>
<feature type="domain" description="DJ-1/PfpI" evidence="1">
    <location>
        <begin position="6"/>
        <end position="171"/>
    </location>
</feature>
<evidence type="ECO:0000313" key="4">
    <source>
        <dbReference type="Proteomes" id="UP000075755"/>
    </source>
</evidence>
<dbReference type="KEGG" id="aak:AA2016_1514"/>
<evidence type="ECO:0000259" key="1">
    <source>
        <dbReference type="Pfam" id="PF01965"/>
    </source>
</evidence>